<organism evidence="1 2">
    <name type="scientific">Populus alba</name>
    <name type="common">White poplar</name>
    <dbReference type="NCBI Taxonomy" id="43335"/>
    <lineage>
        <taxon>Eukaryota</taxon>
        <taxon>Viridiplantae</taxon>
        <taxon>Streptophyta</taxon>
        <taxon>Embryophyta</taxon>
        <taxon>Tracheophyta</taxon>
        <taxon>Spermatophyta</taxon>
        <taxon>Magnoliopsida</taxon>
        <taxon>eudicotyledons</taxon>
        <taxon>Gunneridae</taxon>
        <taxon>Pentapetalae</taxon>
        <taxon>rosids</taxon>
        <taxon>fabids</taxon>
        <taxon>Malpighiales</taxon>
        <taxon>Salicaceae</taxon>
        <taxon>Saliceae</taxon>
        <taxon>Populus</taxon>
    </lineage>
</organism>
<dbReference type="Proteomes" id="UP000309997">
    <property type="component" value="Unassembled WGS sequence"/>
</dbReference>
<reference evidence="1 2" key="1">
    <citation type="journal article" date="2024" name="Plant Biotechnol. J.">
        <title>Genome and CRISPR/Cas9 system of a widespread forest tree (Populus alba) in the world.</title>
        <authorList>
            <person name="Liu Y.J."/>
            <person name="Jiang P.F."/>
            <person name="Han X.M."/>
            <person name="Li X.Y."/>
            <person name="Wang H.M."/>
            <person name="Wang Y.J."/>
            <person name="Wang X.X."/>
            <person name="Zeng Q.Y."/>
        </authorList>
    </citation>
    <scope>NUCLEOTIDE SEQUENCE [LARGE SCALE GENOMIC DNA]</scope>
    <source>
        <strain evidence="2">cv. PAL-ZL1</strain>
    </source>
</reference>
<accession>A0ACC4BVB9</accession>
<keyword evidence="2" id="KW-1185">Reference proteome</keyword>
<proteinExistence type="predicted"/>
<evidence type="ECO:0000313" key="2">
    <source>
        <dbReference type="Proteomes" id="UP000309997"/>
    </source>
</evidence>
<evidence type="ECO:0000313" key="1">
    <source>
        <dbReference type="EMBL" id="KAL3582355.1"/>
    </source>
</evidence>
<sequence length="187" mass="21194">MVPCSKRARTLLQYQFSILFKDGSQCYEGALQPILPSGKPRISGTQALRLAISAQTGKTPTIHAHHWNIDRMWRKGNREQLFIHIRRRKATRSFIGIAWSLGRISRASPCTKHIRSFRHMISGDDSGCFIQGGSRLLTPLVGQNVKVYDVLLRVLEIPSKFLLDEGKWEWSVIAVWPYPQEVAGVAI</sequence>
<dbReference type="EMBL" id="RCHU02000008">
    <property type="protein sequence ID" value="KAL3582355.1"/>
    <property type="molecule type" value="Genomic_DNA"/>
</dbReference>
<protein>
    <submittedName>
        <fullName evidence="1">Uncharacterized protein</fullName>
    </submittedName>
</protein>
<gene>
    <name evidence="1" type="ORF">D5086_016687</name>
</gene>
<name>A0ACC4BVB9_POPAL</name>
<comment type="caution">
    <text evidence="1">The sequence shown here is derived from an EMBL/GenBank/DDBJ whole genome shotgun (WGS) entry which is preliminary data.</text>
</comment>